<accession>A0A9X2KJP3</accession>
<evidence type="ECO:0000313" key="1">
    <source>
        <dbReference type="EMBL" id="MCP3427089.1"/>
    </source>
</evidence>
<name>A0A9X2KJP3_9MICC</name>
<protein>
    <submittedName>
        <fullName evidence="1">Uncharacterized protein</fullName>
    </submittedName>
</protein>
<dbReference type="EMBL" id="JANAFB010000051">
    <property type="protein sequence ID" value="MCP3427089.1"/>
    <property type="molecule type" value="Genomic_DNA"/>
</dbReference>
<proteinExistence type="predicted"/>
<organism evidence="1 2">
    <name type="scientific">Rothia santali</name>
    <dbReference type="NCBI Taxonomy" id="2949643"/>
    <lineage>
        <taxon>Bacteria</taxon>
        <taxon>Bacillati</taxon>
        <taxon>Actinomycetota</taxon>
        <taxon>Actinomycetes</taxon>
        <taxon>Micrococcales</taxon>
        <taxon>Micrococcaceae</taxon>
        <taxon>Rothia</taxon>
    </lineage>
</organism>
<dbReference type="RefSeq" id="WP_254168713.1">
    <property type="nucleotide sequence ID" value="NZ_JANAFB010000051.1"/>
</dbReference>
<reference evidence="1" key="1">
    <citation type="submission" date="2022-06" db="EMBL/GenBank/DDBJ databases">
        <title>Rothia sp. isolated from sandalwood seedling.</title>
        <authorList>
            <person name="Tuikhar N."/>
            <person name="Kirdat K."/>
            <person name="Thorat V."/>
            <person name="Swetha P."/>
            <person name="Padma S."/>
            <person name="Sundararaj R."/>
            <person name="Yadav A."/>
        </authorList>
    </citation>
    <scope>NUCLEOTIDE SEQUENCE</scope>
    <source>
        <strain evidence="1">AR01</strain>
    </source>
</reference>
<keyword evidence="2" id="KW-1185">Reference proteome</keyword>
<gene>
    <name evidence="1" type="ORF">NBM05_13975</name>
</gene>
<sequence length="248" mass="27797">MTYSQPKGFRVPTGARLPAWVPGQMPGAWRAWRQEGVRAVATVLAEVLRTGESRDEVFRRLSYGQVGEEDLLFSRAHSACMITRASEFVDVAHAEMRKPTAVPVHPAIDLRCRAQFVGDPDDPELTWTYVLLGTERPALEQHFMGIEGMEPYPIPEEDAPEDEEAAERAALWRRALAPYRHIAPLSLSAPDPSLLFDASESILARIQDDELASRGKITSSEIVAEAARRLPDRSWDEVDARLRKRLAE</sequence>
<comment type="caution">
    <text evidence="1">The sequence shown here is derived from an EMBL/GenBank/DDBJ whole genome shotgun (WGS) entry which is preliminary data.</text>
</comment>
<dbReference type="AlphaFoldDB" id="A0A9X2KJP3"/>
<evidence type="ECO:0000313" key="2">
    <source>
        <dbReference type="Proteomes" id="UP001139502"/>
    </source>
</evidence>
<dbReference type="Proteomes" id="UP001139502">
    <property type="component" value="Unassembled WGS sequence"/>
</dbReference>